<dbReference type="InterPro" id="IPR032466">
    <property type="entry name" value="Metal_Hydrolase"/>
</dbReference>
<dbReference type="InterPro" id="IPR011059">
    <property type="entry name" value="Metal-dep_hydrolase_composite"/>
</dbReference>
<dbReference type="PANTHER" id="PTHR22642:SF2">
    <property type="entry name" value="PROTEIN LONG AFTER FAR-RED 3"/>
    <property type="match status" value="1"/>
</dbReference>
<feature type="domain" description="Amidohydrolase 3" evidence="2">
    <location>
        <begin position="89"/>
        <end position="583"/>
    </location>
</feature>
<sequence length="589" mass="64571">MTTVSTYREPAAVRGPRRRPVTAPTCPIVRQDRRVAAHQTIFPARRIITMDPDVPDATAVAVAGDRIVAVGTPRALSGTGVVDDRFADAVLLPGLIDQHLHPVLGATTLMTDVIATEDWNLPGRRCPAASTEREYRERLGAAERALVDPRAWLISWGYHRLWHGPLDRAVLDGISRTRPIAVWQRSCHEWFLNSAAVDALGITADAMSGHGAASNMVDVDAGHWWETGMNLLLPRLAPHFMPPERVAAGLRQMVAYLHANGVTAFNEPGIMWDVEPWQLYLDVLGAPDTPMLSTFLVDARSQADGGMDPADAVADAEAQVARASAGKVRLLPKQVKLFADGAIISQLMQMRDPYLDDDGNPDTCHHGEWMMQPDVFRSFARAYWKANWQLHVHVNGDAALDLVLDTVEECMAEHPRVDHRTVIVHFANSTKEQVDRIARVGAIVSANPYYPVGFADKYAAHGLGAARADVMVRSASVLRRGIPLSFHSDLPMGPADPLTLAWCAVNRITPSGRVAGPEQRVSVHDALRAVTVEAAYSWRMEDDLGSITVGKTATFTVLAEDPYAVEPERLNDIQVLGTVFEGRWYPHTG</sequence>
<name>A0A9X3BUN8_9MYCO</name>
<dbReference type="InterPro" id="IPR013108">
    <property type="entry name" value="Amidohydro_3"/>
</dbReference>
<dbReference type="GO" id="GO:0016810">
    <property type="term" value="F:hydrolase activity, acting on carbon-nitrogen (but not peptide) bonds"/>
    <property type="evidence" value="ECO:0007669"/>
    <property type="project" value="InterPro"/>
</dbReference>
<protein>
    <submittedName>
        <fullName evidence="3">Amidohydrolase</fullName>
    </submittedName>
</protein>
<dbReference type="SUPFAM" id="SSF51338">
    <property type="entry name" value="Composite domain of metallo-dependent hydrolases"/>
    <property type="match status" value="1"/>
</dbReference>
<dbReference type="Proteomes" id="UP001141629">
    <property type="component" value="Unassembled WGS sequence"/>
</dbReference>
<dbReference type="AlphaFoldDB" id="A0A9X3BUN8"/>
<dbReference type="InterPro" id="IPR033932">
    <property type="entry name" value="YtcJ-like"/>
</dbReference>
<evidence type="ECO:0000313" key="3">
    <source>
        <dbReference type="EMBL" id="MCV7422899.1"/>
    </source>
</evidence>
<gene>
    <name evidence="3" type="ORF">H7K45_20315</name>
</gene>
<organism evidence="3 4">
    <name type="scientific">Mycobacterium yunnanensis</name>
    <dbReference type="NCBI Taxonomy" id="368477"/>
    <lineage>
        <taxon>Bacteria</taxon>
        <taxon>Bacillati</taxon>
        <taxon>Actinomycetota</taxon>
        <taxon>Actinomycetes</taxon>
        <taxon>Mycobacteriales</taxon>
        <taxon>Mycobacteriaceae</taxon>
        <taxon>Mycobacterium</taxon>
    </lineage>
</organism>
<dbReference type="EMBL" id="JACKVK010000011">
    <property type="protein sequence ID" value="MCV7422899.1"/>
    <property type="molecule type" value="Genomic_DNA"/>
</dbReference>
<dbReference type="CDD" id="cd01300">
    <property type="entry name" value="YtcJ_like"/>
    <property type="match status" value="1"/>
</dbReference>
<dbReference type="Gene3D" id="2.30.40.10">
    <property type="entry name" value="Urease, subunit C, domain 1"/>
    <property type="match status" value="1"/>
</dbReference>
<dbReference type="Gene3D" id="3.10.310.70">
    <property type="match status" value="1"/>
</dbReference>
<proteinExistence type="predicted"/>
<dbReference type="Gene3D" id="3.20.20.140">
    <property type="entry name" value="Metal-dependent hydrolases"/>
    <property type="match status" value="1"/>
</dbReference>
<evidence type="ECO:0000256" key="1">
    <source>
        <dbReference type="SAM" id="MobiDB-lite"/>
    </source>
</evidence>
<accession>A0A9X3BUN8</accession>
<feature type="region of interest" description="Disordered" evidence="1">
    <location>
        <begin position="1"/>
        <end position="22"/>
    </location>
</feature>
<keyword evidence="4" id="KW-1185">Reference proteome</keyword>
<dbReference type="SUPFAM" id="SSF51556">
    <property type="entry name" value="Metallo-dependent hydrolases"/>
    <property type="match status" value="1"/>
</dbReference>
<dbReference type="PANTHER" id="PTHR22642">
    <property type="entry name" value="IMIDAZOLONEPROPIONASE"/>
    <property type="match status" value="1"/>
</dbReference>
<dbReference type="Pfam" id="PF07969">
    <property type="entry name" value="Amidohydro_3"/>
    <property type="match status" value="1"/>
</dbReference>
<reference evidence="3" key="1">
    <citation type="submission" date="2020-07" db="EMBL/GenBank/DDBJ databases">
        <authorList>
            <person name="Pettersson B.M.F."/>
            <person name="Behra P.R.K."/>
            <person name="Ramesh M."/>
            <person name="Das S."/>
            <person name="Dasgupta S."/>
            <person name="Kirsebom L.A."/>
        </authorList>
    </citation>
    <scope>NUCLEOTIDE SEQUENCE</scope>
    <source>
        <strain evidence="3">DSM 44838</strain>
    </source>
</reference>
<evidence type="ECO:0000259" key="2">
    <source>
        <dbReference type="Pfam" id="PF07969"/>
    </source>
</evidence>
<comment type="caution">
    <text evidence="3">The sequence shown here is derived from an EMBL/GenBank/DDBJ whole genome shotgun (WGS) entry which is preliminary data.</text>
</comment>
<reference evidence="3" key="2">
    <citation type="journal article" date="2022" name="BMC Genomics">
        <title>Comparative genome analysis of mycobacteria focusing on tRNA and non-coding RNA.</title>
        <authorList>
            <person name="Behra P.R.K."/>
            <person name="Pettersson B.M.F."/>
            <person name="Ramesh M."/>
            <person name="Das S."/>
            <person name="Dasgupta S."/>
            <person name="Kirsebom L.A."/>
        </authorList>
    </citation>
    <scope>NUCLEOTIDE SEQUENCE</scope>
    <source>
        <strain evidence="3">DSM 44838</strain>
    </source>
</reference>
<evidence type="ECO:0000313" key="4">
    <source>
        <dbReference type="Proteomes" id="UP001141629"/>
    </source>
</evidence>